<keyword evidence="2" id="KW-1003">Cell membrane</keyword>
<evidence type="ECO:0000256" key="1">
    <source>
        <dbReference type="ARBA" id="ARBA00004651"/>
    </source>
</evidence>
<sequence length="231" mass="23541">MHISSSQGALVQSCIPAVTALVAMLWLGERAGVLRWCGIALSGLGVIVVLTGTPAALPAAGLAPPGEDGSAMLGNLLMFATVVCWGLYTSLVKRVAQFDSVVVTTGLFGAGGLMLAPFAILETAALGVPALGLYSLGWLDWLSVLYLGAIASGLAFVFYNMALVRMAAGQAGVYTNLIPIVGVATGVVVLQEPLSLRAVAGGILVLLGIALTSLRGARDGGRPLPRTARDI</sequence>
<dbReference type="KEGG" id="sdf:ACG33_05895"/>
<feature type="transmembrane region" description="Helical" evidence="6">
    <location>
        <begin position="171"/>
        <end position="190"/>
    </location>
</feature>
<dbReference type="Gene3D" id="1.10.3730.20">
    <property type="match status" value="1"/>
</dbReference>
<feature type="domain" description="EamA" evidence="7">
    <location>
        <begin position="73"/>
        <end position="213"/>
    </location>
</feature>
<accession>A0A127F878</accession>
<dbReference type="InterPro" id="IPR050638">
    <property type="entry name" value="AA-Vitamin_Transporters"/>
</dbReference>
<feature type="transmembrane region" description="Helical" evidence="6">
    <location>
        <begin position="196"/>
        <end position="214"/>
    </location>
</feature>
<feature type="domain" description="EamA" evidence="7">
    <location>
        <begin position="3"/>
        <end position="50"/>
    </location>
</feature>
<dbReference type="OrthoDB" id="4167046at2"/>
<feature type="transmembrane region" description="Helical" evidence="6">
    <location>
        <begin position="141"/>
        <end position="159"/>
    </location>
</feature>
<name>A0A127F878_STEDE</name>
<dbReference type="Pfam" id="PF00892">
    <property type="entry name" value="EamA"/>
    <property type="match status" value="2"/>
</dbReference>
<evidence type="ECO:0000256" key="6">
    <source>
        <dbReference type="SAM" id="Phobius"/>
    </source>
</evidence>
<proteinExistence type="predicted"/>
<dbReference type="InterPro" id="IPR037185">
    <property type="entry name" value="EmrE-like"/>
</dbReference>
<dbReference type="SUPFAM" id="SSF103481">
    <property type="entry name" value="Multidrug resistance efflux transporter EmrE"/>
    <property type="match status" value="2"/>
</dbReference>
<dbReference type="GO" id="GO:0005886">
    <property type="term" value="C:plasma membrane"/>
    <property type="evidence" value="ECO:0007669"/>
    <property type="project" value="UniProtKB-SubCell"/>
</dbReference>
<dbReference type="Proteomes" id="UP000070250">
    <property type="component" value="Chromosome"/>
</dbReference>
<feature type="transmembrane region" description="Helical" evidence="6">
    <location>
        <begin position="6"/>
        <end position="27"/>
    </location>
</feature>
<reference evidence="8 9" key="1">
    <citation type="submission" date="2015-06" db="EMBL/GenBank/DDBJ databases">
        <title>A Comprehensive Approach to Explore the Metabolic and Phylogenetic Diversity of Bacterial Steroid Degradation in the Environment: Testosterone as an Example.</title>
        <authorList>
            <person name="Yang F.-C."/>
            <person name="Chen Y.-L."/>
            <person name="Yu C.-P."/>
            <person name="Tang S.-L."/>
            <person name="Wang P.-H."/>
            <person name="Ismail W."/>
            <person name="Wang C.-H."/>
            <person name="Yang C.-Y."/>
            <person name="Chiang Y.-R."/>
        </authorList>
    </citation>
    <scope>NUCLEOTIDE SEQUENCE [LARGE SCALE GENOMIC DNA]</scope>
    <source>
        <strain evidence="8 9">DSM 18526</strain>
    </source>
</reference>
<evidence type="ECO:0000256" key="3">
    <source>
        <dbReference type="ARBA" id="ARBA00022692"/>
    </source>
</evidence>
<dbReference type="STRING" id="465721.ACG33_05895"/>
<evidence type="ECO:0000313" key="9">
    <source>
        <dbReference type="Proteomes" id="UP000070250"/>
    </source>
</evidence>
<dbReference type="RefSeq" id="WP_066919523.1">
    <property type="nucleotide sequence ID" value="NZ_CP011971.1"/>
</dbReference>
<gene>
    <name evidence="8" type="ORF">ACG33_05895</name>
</gene>
<feature type="transmembrane region" description="Helical" evidence="6">
    <location>
        <begin position="69"/>
        <end position="88"/>
    </location>
</feature>
<organism evidence="8 9">
    <name type="scientific">Steroidobacter denitrificans</name>
    <dbReference type="NCBI Taxonomy" id="465721"/>
    <lineage>
        <taxon>Bacteria</taxon>
        <taxon>Pseudomonadati</taxon>
        <taxon>Pseudomonadota</taxon>
        <taxon>Gammaproteobacteria</taxon>
        <taxon>Steroidobacterales</taxon>
        <taxon>Steroidobacteraceae</taxon>
        <taxon>Steroidobacter</taxon>
    </lineage>
</organism>
<keyword evidence="9" id="KW-1185">Reference proteome</keyword>
<evidence type="ECO:0000256" key="5">
    <source>
        <dbReference type="ARBA" id="ARBA00023136"/>
    </source>
</evidence>
<keyword evidence="5 6" id="KW-0472">Membrane</keyword>
<dbReference type="PANTHER" id="PTHR32322:SF18">
    <property type="entry name" value="S-ADENOSYLMETHIONINE_S-ADENOSYLHOMOCYSTEINE TRANSPORTER"/>
    <property type="match status" value="1"/>
</dbReference>
<dbReference type="EMBL" id="CP011971">
    <property type="protein sequence ID" value="AMN46636.1"/>
    <property type="molecule type" value="Genomic_DNA"/>
</dbReference>
<dbReference type="PANTHER" id="PTHR32322">
    <property type="entry name" value="INNER MEMBRANE TRANSPORTER"/>
    <property type="match status" value="1"/>
</dbReference>
<feature type="transmembrane region" description="Helical" evidence="6">
    <location>
        <begin position="34"/>
        <end position="57"/>
    </location>
</feature>
<keyword evidence="3 6" id="KW-0812">Transmembrane</keyword>
<feature type="transmembrane region" description="Helical" evidence="6">
    <location>
        <begin position="100"/>
        <end position="121"/>
    </location>
</feature>
<keyword evidence="4 6" id="KW-1133">Transmembrane helix</keyword>
<dbReference type="AlphaFoldDB" id="A0A127F878"/>
<protein>
    <recommendedName>
        <fullName evidence="7">EamA domain-containing protein</fullName>
    </recommendedName>
</protein>
<evidence type="ECO:0000259" key="7">
    <source>
        <dbReference type="Pfam" id="PF00892"/>
    </source>
</evidence>
<dbReference type="InterPro" id="IPR000620">
    <property type="entry name" value="EamA_dom"/>
</dbReference>
<evidence type="ECO:0000256" key="2">
    <source>
        <dbReference type="ARBA" id="ARBA00022475"/>
    </source>
</evidence>
<comment type="subcellular location">
    <subcellularLocation>
        <location evidence="1">Cell membrane</location>
        <topology evidence="1">Multi-pass membrane protein</topology>
    </subcellularLocation>
</comment>
<evidence type="ECO:0000313" key="8">
    <source>
        <dbReference type="EMBL" id="AMN46636.1"/>
    </source>
</evidence>
<evidence type="ECO:0000256" key="4">
    <source>
        <dbReference type="ARBA" id="ARBA00022989"/>
    </source>
</evidence>